<feature type="compositionally biased region" description="Basic and acidic residues" evidence="3">
    <location>
        <begin position="1"/>
        <end position="24"/>
    </location>
</feature>
<proteinExistence type="predicted"/>
<organism evidence="5 6">
    <name type="scientific">Magallana gigas</name>
    <name type="common">Pacific oyster</name>
    <name type="synonym">Crassostrea gigas</name>
    <dbReference type="NCBI Taxonomy" id="29159"/>
    <lineage>
        <taxon>Eukaryota</taxon>
        <taxon>Metazoa</taxon>
        <taxon>Spiralia</taxon>
        <taxon>Lophotrochozoa</taxon>
        <taxon>Mollusca</taxon>
        <taxon>Bivalvia</taxon>
        <taxon>Autobranchia</taxon>
        <taxon>Pteriomorphia</taxon>
        <taxon>Ostreida</taxon>
        <taxon>Ostreoidea</taxon>
        <taxon>Ostreidae</taxon>
        <taxon>Magallana</taxon>
    </lineage>
</organism>
<dbReference type="InterPro" id="IPR034218">
    <property type="entry name" value="SART3_RRM2"/>
</dbReference>
<dbReference type="GO" id="GO:0005737">
    <property type="term" value="C:cytoplasm"/>
    <property type="evidence" value="ECO:0007669"/>
    <property type="project" value="TreeGrafter"/>
</dbReference>
<dbReference type="Pfam" id="PF16605">
    <property type="entry name" value="LSM_int_assoc"/>
    <property type="match status" value="1"/>
</dbReference>
<name>A0A8W8K9H2_MAGGI</name>
<dbReference type="InterPro" id="IPR000504">
    <property type="entry name" value="RRM_dom"/>
</dbReference>
<feature type="region of interest" description="Disordered" evidence="3">
    <location>
        <begin position="225"/>
        <end position="316"/>
    </location>
</feature>
<dbReference type="InterPro" id="IPR035979">
    <property type="entry name" value="RBD_domain_sf"/>
</dbReference>
<dbReference type="PROSITE" id="PS50102">
    <property type="entry name" value="RRM"/>
    <property type="match status" value="2"/>
</dbReference>
<keyword evidence="6" id="KW-1185">Reference proteome</keyword>
<feature type="domain" description="RRM" evidence="4">
    <location>
        <begin position="149"/>
        <end position="226"/>
    </location>
</feature>
<feature type="compositionally biased region" description="Basic and acidic residues" evidence="3">
    <location>
        <begin position="42"/>
        <end position="55"/>
    </location>
</feature>
<feature type="domain" description="RRM" evidence="4">
    <location>
        <begin position="56"/>
        <end position="132"/>
    </location>
</feature>
<evidence type="ECO:0000313" key="6">
    <source>
        <dbReference type="Proteomes" id="UP000005408"/>
    </source>
</evidence>
<dbReference type="PANTHER" id="PTHR15481">
    <property type="entry name" value="RIBONUCLEIC ACID BINDING PROTEIN S1"/>
    <property type="match status" value="1"/>
</dbReference>
<dbReference type="PANTHER" id="PTHR15481:SF5">
    <property type="entry name" value="SQUAMOUS CELL CARCINOMA ANTIGEN RECOGNIZED BY T-CELLS 3"/>
    <property type="match status" value="1"/>
</dbReference>
<dbReference type="GO" id="GO:0000398">
    <property type="term" value="P:mRNA splicing, via spliceosome"/>
    <property type="evidence" value="ECO:0007669"/>
    <property type="project" value="TreeGrafter"/>
</dbReference>
<dbReference type="SUPFAM" id="SSF54928">
    <property type="entry name" value="RNA-binding domain, RBD"/>
    <property type="match status" value="2"/>
</dbReference>
<dbReference type="Gene3D" id="3.30.70.330">
    <property type="match status" value="2"/>
</dbReference>
<dbReference type="Pfam" id="PF05391">
    <property type="entry name" value="Lsm_interact"/>
    <property type="match status" value="1"/>
</dbReference>
<dbReference type="CDD" id="cd12391">
    <property type="entry name" value="RRM1_SART3"/>
    <property type="match status" value="1"/>
</dbReference>
<dbReference type="CDD" id="cd12392">
    <property type="entry name" value="RRM2_SART3"/>
    <property type="match status" value="1"/>
</dbReference>
<dbReference type="GO" id="GO:0003723">
    <property type="term" value="F:RNA binding"/>
    <property type="evidence" value="ECO:0007669"/>
    <property type="project" value="UniProtKB-UniRule"/>
</dbReference>
<evidence type="ECO:0000313" key="5">
    <source>
        <dbReference type="EnsemblMetazoa" id="G22676.4:cds"/>
    </source>
</evidence>
<evidence type="ECO:0000259" key="4">
    <source>
        <dbReference type="PROSITE" id="PS50102"/>
    </source>
</evidence>
<accession>A0A8W8K9H2</accession>
<dbReference type="InterPro" id="IPR008669">
    <property type="entry name" value="LSM_interact"/>
</dbReference>
<dbReference type="SMART" id="SM00360">
    <property type="entry name" value="RRM"/>
    <property type="match status" value="2"/>
</dbReference>
<protein>
    <recommendedName>
        <fullName evidence="4">RRM domain-containing protein</fullName>
    </recommendedName>
</protein>
<feature type="region of interest" description="Disordered" evidence="3">
    <location>
        <begin position="1"/>
        <end position="55"/>
    </location>
</feature>
<dbReference type="EnsemblMetazoa" id="G22676.4">
    <property type="protein sequence ID" value="G22676.4:cds"/>
    <property type="gene ID" value="G22676"/>
</dbReference>
<dbReference type="Proteomes" id="UP000005408">
    <property type="component" value="Unassembled WGS sequence"/>
</dbReference>
<evidence type="ECO:0000256" key="3">
    <source>
        <dbReference type="SAM" id="MobiDB-lite"/>
    </source>
</evidence>
<sequence length="316" mass="34962">MKLFCEKKHSDSSIHVHEMLRSTVDETPNNGAGGDGPTTHSDFVEKAEQDPDKSRRTSFVSNLDYSIDEDRIGQIFAKCGEMTDIRLVKTIKGKSKGYAYVEFKDELGVLEALKLDRTPIEGRPMFVSKCEDRSQKKAQFKFSTAMEKNKLFIKNLPFTCSKDALIQIFSEHGPVKEVRMVTYRSGAPKGLAYVEFEDEQDAAKAVMKTDGLKIGDHEIEVAISNPPQRGTPVNVREETSFTPTLGGGKKETETRGKARTQLSLVPRSIQRTPAPSKGANPKSNPLPSLEANGQAAASATATKMSNDDFRKMLLKK</sequence>
<dbReference type="Pfam" id="PF00076">
    <property type="entry name" value="RRM_1"/>
    <property type="match status" value="2"/>
</dbReference>
<evidence type="ECO:0000256" key="2">
    <source>
        <dbReference type="PROSITE-ProRule" id="PRU00176"/>
    </source>
</evidence>
<dbReference type="InterPro" id="IPR034217">
    <property type="entry name" value="SART3_RRM1"/>
</dbReference>
<dbReference type="GO" id="GO:0005654">
    <property type="term" value="C:nucleoplasm"/>
    <property type="evidence" value="ECO:0007669"/>
    <property type="project" value="TreeGrafter"/>
</dbReference>
<reference evidence="5" key="1">
    <citation type="submission" date="2022-08" db="UniProtKB">
        <authorList>
            <consortium name="EnsemblMetazoa"/>
        </authorList>
    </citation>
    <scope>IDENTIFICATION</scope>
    <source>
        <strain evidence="5">05x7-T-G4-1.051#20</strain>
    </source>
</reference>
<dbReference type="InterPro" id="IPR012677">
    <property type="entry name" value="Nucleotide-bd_a/b_plait_sf"/>
</dbReference>
<feature type="compositionally biased region" description="Basic and acidic residues" evidence="3">
    <location>
        <begin position="305"/>
        <end position="316"/>
    </location>
</feature>
<keyword evidence="1 2" id="KW-0694">RNA-binding</keyword>
<dbReference type="GO" id="GO:0061574">
    <property type="term" value="C:ASAP complex"/>
    <property type="evidence" value="ECO:0007669"/>
    <property type="project" value="TreeGrafter"/>
</dbReference>
<dbReference type="AlphaFoldDB" id="A0A8W8K9H2"/>
<evidence type="ECO:0000256" key="1">
    <source>
        <dbReference type="ARBA" id="ARBA00022884"/>
    </source>
</evidence>